<dbReference type="AlphaFoldDB" id="A0AAW4KZP8"/>
<accession>A0AAW4KZP8</accession>
<reference evidence="3 4" key="1">
    <citation type="submission" date="2021-05" db="EMBL/GenBank/DDBJ databases">
        <title>The draft genome of Geobacter pelophilus DSM 12255.</title>
        <authorList>
            <person name="Xu Z."/>
            <person name="Masuda Y."/>
            <person name="Itoh H."/>
            <person name="Senoo K."/>
        </authorList>
    </citation>
    <scope>NUCLEOTIDE SEQUENCE [LARGE SCALE GENOMIC DNA]</scope>
    <source>
        <strain evidence="3 4">DSM 12255</strain>
    </source>
</reference>
<dbReference type="InterPro" id="IPR009327">
    <property type="entry name" value="Cupin_DUF985"/>
</dbReference>
<protein>
    <submittedName>
        <fullName evidence="3">Cupin domain-containing protein</fullName>
    </submittedName>
</protein>
<dbReference type="Proteomes" id="UP000811899">
    <property type="component" value="Unassembled WGS sequence"/>
</dbReference>
<comment type="caution">
    <text evidence="3">The sequence shown here is derived from an EMBL/GenBank/DDBJ whole genome shotgun (WGS) entry which is preliminary data.</text>
</comment>
<dbReference type="InterPro" id="IPR023387">
    <property type="entry name" value="DUF1653-like_dom"/>
</dbReference>
<evidence type="ECO:0000313" key="3">
    <source>
        <dbReference type="EMBL" id="MBT0664128.1"/>
    </source>
</evidence>
<dbReference type="InterPro" id="IPR037135">
    <property type="entry name" value="DUF1653-like_dom_sf"/>
</dbReference>
<dbReference type="PANTHER" id="PTHR33387">
    <property type="entry name" value="RMLC-LIKE JELLY ROLL FOLD PROTEIN"/>
    <property type="match status" value="1"/>
</dbReference>
<dbReference type="Pfam" id="PF07866">
    <property type="entry name" value="DUF1653"/>
    <property type="match status" value="1"/>
</dbReference>
<feature type="domain" description="DUF985" evidence="1">
    <location>
        <begin position="82"/>
        <end position="218"/>
    </location>
</feature>
<dbReference type="Pfam" id="PF06172">
    <property type="entry name" value="Cupin_5"/>
    <property type="match status" value="1"/>
</dbReference>
<dbReference type="InterPro" id="IPR014710">
    <property type="entry name" value="RmlC-like_jellyroll"/>
</dbReference>
<dbReference type="Gene3D" id="2.60.120.10">
    <property type="entry name" value="Jelly Rolls"/>
    <property type="match status" value="1"/>
</dbReference>
<evidence type="ECO:0000313" key="4">
    <source>
        <dbReference type="Proteomes" id="UP000811899"/>
    </source>
</evidence>
<dbReference type="SUPFAM" id="SSF51182">
    <property type="entry name" value="RmlC-like cupins"/>
    <property type="match status" value="1"/>
</dbReference>
<evidence type="ECO:0000259" key="1">
    <source>
        <dbReference type="Pfam" id="PF06172"/>
    </source>
</evidence>
<sequence>MHQEPAPGLYRHYKGGEYRVIGTARHSETDELMVVYRCLYDNNSLWVRPFAMFQETVLVDGTEMPRFRLVAPDCAMGPASAELIVSLGLTRHPEGGWYRETYRAGGAIPSTLLPDRAGGERSFSTAIYFLLERGDISALHRIKSDELWHFYGGAPLIVHLITPEGSYCSLTLGSDPTTGATFQGVVPAGCWFGAETTGDYSLVGCTVAPGFDFADFEMGSRSDLLSQFPVHASIIRRLTRDGE</sequence>
<evidence type="ECO:0000259" key="2">
    <source>
        <dbReference type="Pfam" id="PF07866"/>
    </source>
</evidence>
<proteinExistence type="predicted"/>
<dbReference type="PANTHER" id="PTHR33387:SF3">
    <property type="entry name" value="DUF985 DOMAIN-CONTAINING PROTEIN"/>
    <property type="match status" value="1"/>
</dbReference>
<name>A0AAW4KZP8_9BACT</name>
<dbReference type="InterPro" id="IPR011051">
    <property type="entry name" value="RmlC_Cupin_sf"/>
</dbReference>
<organism evidence="3 4">
    <name type="scientific">Geoanaerobacter pelophilus</name>
    <dbReference type="NCBI Taxonomy" id="60036"/>
    <lineage>
        <taxon>Bacteria</taxon>
        <taxon>Pseudomonadati</taxon>
        <taxon>Thermodesulfobacteriota</taxon>
        <taxon>Desulfuromonadia</taxon>
        <taxon>Geobacterales</taxon>
        <taxon>Geobacteraceae</taxon>
        <taxon>Geoanaerobacter</taxon>
    </lineage>
</organism>
<dbReference type="EMBL" id="JAHCVJ010000002">
    <property type="protein sequence ID" value="MBT0664128.1"/>
    <property type="molecule type" value="Genomic_DNA"/>
</dbReference>
<dbReference type="RefSeq" id="WP_214170893.1">
    <property type="nucleotide sequence ID" value="NZ_JAHCVJ010000002.1"/>
</dbReference>
<dbReference type="CDD" id="cd06121">
    <property type="entry name" value="cupin_YML079wp"/>
    <property type="match status" value="1"/>
</dbReference>
<keyword evidence="4" id="KW-1185">Reference proteome</keyword>
<dbReference type="Gene3D" id="2.30.30.320">
    <property type="entry name" value="DUF1653-like domain"/>
    <property type="match status" value="1"/>
</dbReference>
<feature type="domain" description="DUF1653" evidence="2">
    <location>
        <begin position="8"/>
        <end position="68"/>
    </location>
</feature>
<dbReference type="InterPro" id="IPR039935">
    <property type="entry name" value="YML079W-like"/>
</dbReference>
<gene>
    <name evidence="3" type="ORF">KI809_07420</name>
</gene>